<proteinExistence type="predicted"/>
<sequence length="165" mass="18294">MKMNRIQLKYWVLIIFFSQLLMGCGGGGSGSDAATNEPSLSIEYTDVNGEPKAIPVEKVSDKEYIADISSMTKDDIEDNQLIVILDGNTANTNETINTVQNITNQNITEEQILSVTYIGENKEFYEFRVISPNNRFVIDISEPLERGTTELMLTVIDPTPAPTPA</sequence>
<dbReference type="AlphaFoldDB" id="A0A3B0WIC6"/>
<dbReference type="EMBL" id="UOFC01000262">
    <property type="protein sequence ID" value="VAW49169.1"/>
    <property type="molecule type" value="Genomic_DNA"/>
</dbReference>
<organism evidence="1">
    <name type="scientific">hydrothermal vent metagenome</name>
    <dbReference type="NCBI Taxonomy" id="652676"/>
    <lineage>
        <taxon>unclassified sequences</taxon>
        <taxon>metagenomes</taxon>
        <taxon>ecological metagenomes</taxon>
    </lineage>
</organism>
<name>A0A3B0WIC6_9ZZZZ</name>
<accession>A0A3B0WIC6</accession>
<feature type="non-terminal residue" evidence="1">
    <location>
        <position position="165"/>
    </location>
</feature>
<evidence type="ECO:0008006" key="2">
    <source>
        <dbReference type="Google" id="ProtNLM"/>
    </source>
</evidence>
<reference evidence="1" key="1">
    <citation type="submission" date="2018-06" db="EMBL/GenBank/DDBJ databases">
        <authorList>
            <person name="Zhirakovskaya E."/>
        </authorList>
    </citation>
    <scope>NUCLEOTIDE SEQUENCE</scope>
</reference>
<dbReference type="PROSITE" id="PS51257">
    <property type="entry name" value="PROKAR_LIPOPROTEIN"/>
    <property type="match status" value="1"/>
</dbReference>
<gene>
    <name evidence="1" type="ORF">MNBD_GAMMA03-291</name>
</gene>
<evidence type="ECO:0000313" key="1">
    <source>
        <dbReference type="EMBL" id="VAW49169.1"/>
    </source>
</evidence>
<protein>
    <recommendedName>
        <fullName evidence="2">Lipoprotein</fullName>
    </recommendedName>
</protein>